<evidence type="ECO:0000259" key="3">
    <source>
        <dbReference type="PROSITE" id="PS50853"/>
    </source>
</evidence>
<dbReference type="STRING" id="311334.SAMN05421846_101289"/>
<dbReference type="PANTHER" id="PTHR46708">
    <property type="entry name" value="TENASCIN"/>
    <property type="match status" value="1"/>
</dbReference>
<feature type="domain" description="Fibronectin type-III" evidence="3">
    <location>
        <begin position="204"/>
        <end position="297"/>
    </location>
</feature>
<evidence type="ECO:0000313" key="4">
    <source>
        <dbReference type="EMBL" id="SDH60426.1"/>
    </source>
</evidence>
<dbReference type="OrthoDB" id="9792152at2"/>
<dbReference type="InterPro" id="IPR026444">
    <property type="entry name" value="Secre_tail"/>
</dbReference>
<dbReference type="InterPro" id="IPR013783">
    <property type="entry name" value="Ig-like_fold"/>
</dbReference>
<dbReference type="Pfam" id="PF00041">
    <property type="entry name" value="fn3"/>
    <property type="match status" value="5"/>
</dbReference>
<dbReference type="PANTHER" id="PTHR46708:SF2">
    <property type="entry name" value="FIBRONECTIN TYPE-III DOMAIN-CONTAINING PROTEIN"/>
    <property type="match status" value="1"/>
</dbReference>
<dbReference type="SUPFAM" id="SSF49265">
    <property type="entry name" value="Fibronectin type III"/>
    <property type="match status" value="3"/>
</dbReference>
<name>A0A1G8DRU9_9FLAO</name>
<gene>
    <name evidence="4" type="ORF">SAMN05421846_101289</name>
</gene>
<keyword evidence="2" id="KW-0677">Repeat</keyword>
<feature type="domain" description="Fibronectin type-III" evidence="3">
    <location>
        <begin position="938"/>
        <end position="1023"/>
    </location>
</feature>
<dbReference type="SMART" id="SM00060">
    <property type="entry name" value="FN3"/>
    <property type="match status" value="5"/>
</dbReference>
<keyword evidence="1" id="KW-0732">Signal</keyword>
<sequence length="1259" mass="135767">MKKISTFLVLLLCLLNLGVIPDIYGQTPAGLPYSQDFNTTNDFTLLNGTQTNKWFYGSATGNPANSLYISNNAAANAYNTGSSSVVQAYRDFTIPAGTTNATLMFDWKGDGESIWDYLRVWMVPATYTPTVGTQITAGGGRIQIGANFNQQTTWQNYFNAGVNLSSFAGGTMRLVFEWRNDGSGGTQPPIAIDNINLSIPTCKVPQNIQVTSVGSNTASISWTAPSPAPAAGYQIYMTTTNVPPTSSTAPTYTSTGTSATLSPLVPNTTYYFWVRSVCSGTDTSFWIAGSSFTTTQIPATIPYVQNFSTGNDLQLSNGTQTNKWLYGSATGNPANSLYISNTNGTTNAYSTSSTSVVHAFRDIIVPAGTTDATLMFDWKGDGESIWDYLRVWMVPATYMPTVGTQITAGGGRIQIGANFNQQTTWQNYLNTGLNLSSFAGGTMRLVFEWRNDGSGGTQPPIAIDNINLSIPTCKVPQNIQVTSVGSNTASISWTAPSPAPAAGYQIYMTTTNVPPTSSTAPTYTSTGTTATLSPLVPNTTYYFWVRSVCSGTDTSFWIAGPTFTTTQIPANLPYIQQFTSGSDMGYTNGTQVNKWTYGSATGNPANSLYISNTNGTTNAYSTSSSSVVHAYRDIAIPAATTTATFSFDWKAAGESNWDYLRVWLVPASFMPTSGTQITAGTGRIQIGGNYNQQTTWQTVLNPTLNISSFAGSTMRLVFEWRNDGSGGTQPPVAIDNINVRVCSKTTPVVTVGTPTHNSVVLTWPQDNGGASYIVNYRPVGSSAPWQSVSVAAAPYPTPTNTTTLTNLLSATSYEVQVVAVCNGSEGLPSNNTFTTRCDPTPPNVTISNITTNSALIKWSPLALSSHYFMRYRIVGSGAGGWSANIPLPLAPANTYNLGGLNVYTTYEVQIANMCDNESTLNPWSNPKVFTTERTCDIAPPGLTITTITPNSAEVTWEPFPGATYILRYRKVGIPSWTTVTSNTNTITLSGLLELTQYEMQVANVCSGTPGTYTLPYLFTTPTVVYCQMSSTSSSSEYISKVTVTPNGKPEMMNQSPASNYTDYTGVNNKFIELIQGSSDNKITIEKKLSGNTNAGVAVWIDFNRNGYFDINERVFVSGPNNEQTVSGTFSVPTDAFISMTDFKYVVMRVALQKDAIPVNCTNFPTGEVEDYTVRISKPIIPNPVNQTEILIYPNPVKTVLNVKNISKRANYKIYNSAGQIVSSGIILNNKIDVHNLINGVYVIDIDDAQGTAQKKFIKE</sequence>
<evidence type="ECO:0000313" key="5">
    <source>
        <dbReference type="Proteomes" id="UP000198869"/>
    </source>
</evidence>
<dbReference type="RefSeq" id="WP_089853615.1">
    <property type="nucleotide sequence ID" value="NZ_FNDW01000001.1"/>
</dbReference>
<reference evidence="5" key="1">
    <citation type="submission" date="2016-10" db="EMBL/GenBank/DDBJ databases">
        <authorList>
            <person name="Varghese N."/>
            <person name="Submissions S."/>
        </authorList>
    </citation>
    <scope>NUCLEOTIDE SEQUENCE [LARGE SCALE GENOMIC DNA]</scope>
    <source>
        <strain evidence="5">DSM 17071</strain>
    </source>
</reference>
<protein>
    <submittedName>
        <fullName evidence="4">Por secretion system C-terminal sorting domain-containing protein</fullName>
    </submittedName>
</protein>
<dbReference type="InterPro" id="IPR045474">
    <property type="entry name" value="GEVED"/>
</dbReference>
<proteinExistence type="predicted"/>
<evidence type="ECO:0000256" key="1">
    <source>
        <dbReference type="ARBA" id="ARBA00022729"/>
    </source>
</evidence>
<organism evidence="4 5">
    <name type="scientific">Chryseobacterium taeanense</name>
    <dbReference type="NCBI Taxonomy" id="311334"/>
    <lineage>
        <taxon>Bacteria</taxon>
        <taxon>Pseudomonadati</taxon>
        <taxon>Bacteroidota</taxon>
        <taxon>Flavobacteriia</taxon>
        <taxon>Flavobacteriales</taxon>
        <taxon>Weeksellaceae</taxon>
        <taxon>Chryseobacterium group</taxon>
        <taxon>Chryseobacterium</taxon>
    </lineage>
</organism>
<dbReference type="Proteomes" id="UP000198869">
    <property type="component" value="Unassembled WGS sequence"/>
</dbReference>
<dbReference type="CDD" id="cd00063">
    <property type="entry name" value="FN3"/>
    <property type="match status" value="5"/>
</dbReference>
<feature type="domain" description="Fibronectin type-III" evidence="3">
    <location>
        <begin position="844"/>
        <end position="934"/>
    </location>
</feature>
<dbReference type="Pfam" id="PF18962">
    <property type="entry name" value="Por_Secre_tail"/>
    <property type="match status" value="1"/>
</dbReference>
<dbReference type="PROSITE" id="PS50853">
    <property type="entry name" value="FN3"/>
    <property type="match status" value="5"/>
</dbReference>
<feature type="domain" description="Fibronectin type-III" evidence="3">
    <location>
        <begin position="744"/>
        <end position="843"/>
    </location>
</feature>
<dbReference type="Gene3D" id="2.60.40.10">
    <property type="entry name" value="Immunoglobulins"/>
    <property type="match status" value="5"/>
</dbReference>
<keyword evidence="5" id="KW-1185">Reference proteome</keyword>
<dbReference type="AlphaFoldDB" id="A0A1G8DRU9"/>
<accession>A0A1G8DRU9</accession>
<dbReference type="Pfam" id="PF20009">
    <property type="entry name" value="GEVED"/>
    <property type="match status" value="1"/>
</dbReference>
<evidence type="ECO:0000256" key="2">
    <source>
        <dbReference type="ARBA" id="ARBA00022737"/>
    </source>
</evidence>
<feature type="domain" description="Fibronectin type-III" evidence="3">
    <location>
        <begin position="475"/>
        <end position="568"/>
    </location>
</feature>
<dbReference type="NCBIfam" id="TIGR04183">
    <property type="entry name" value="Por_Secre_tail"/>
    <property type="match status" value="1"/>
</dbReference>
<dbReference type="InterPro" id="IPR050991">
    <property type="entry name" value="ECM_Regulatory_Proteins"/>
</dbReference>
<dbReference type="InterPro" id="IPR003961">
    <property type="entry name" value="FN3_dom"/>
</dbReference>
<dbReference type="InterPro" id="IPR036116">
    <property type="entry name" value="FN3_sf"/>
</dbReference>
<dbReference type="EMBL" id="FNDW01000001">
    <property type="protein sequence ID" value="SDH60426.1"/>
    <property type="molecule type" value="Genomic_DNA"/>
</dbReference>